<dbReference type="Proteomes" id="UP000279259">
    <property type="component" value="Unassembled WGS sequence"/>
</dbReference>
<dbReference type="EMBL" id="RSCD01000004">
    <property type="protein sequence ID" value="RSH93404.1"/>
    <property type="molecule type" value="Genomic_DNA"/>
</dbReference>
<dbReference type="Pfam" id="PF26146">
    <property type="entry name" value="PI-PLC_X"/>
    <property type="match status" value="1"/>
</dbReference>
<gene>
    <name evidence="3" type="ORF">EHS25_007760</name>
</gene>
<keyword evidence="1" id="KW-0812">Transmembrane</keyword>
<evidence type="ECO:0000256" key="1">
    <source>
        <dbReference type="SAM" id="Phobius"/>
    </source>
</evidence>
<keyword evidence="1" id="KW-0472">Membrane</keyword>
<feature type="chain" id="PRO_5019252992" description="Phosphatidylinositol-specific phospholipase C X domain-containing protein" evidence="2">
    <location>
        <begin position="20"/>
        <end position="361"/>
    </location>
</feature>
<dbReference type="AlphaFoldDB" id="A0A427YQL4"/>
<evidence type="ECO:0000313" key="4">
    <source>
        <dbReference type="Proteomes" id="UP000279259"/>
    </source>
</evidence>
<dbReference type="OrthoDB" id="7984201at2759"/>
<comment type="caution">
    <text evidence="3">The sequence shown here is derived from an EMBL/GenBank/DDBJ whole genome shotgun (WGS) entry which is preliminary data.</text>
</comment>
<dbReference type="Gene3D" id="3.20.20.190">
    <property type="entry name" value="Phosphatidylinositol (PI) phosphodiesterase"/>
    <property type="match status" value="1"/>
</dbReference>
<keyword evidence="2" id="KW-0732">Signal</keyword>
<organism evidence="3 4">
    <name type="scientific">Saitozyma podzolica</name>
    <dbReference type="NCBI Taxonomy" id="1890683"/>
    <lineage>
        <taxon>Eukaryota</taxon>
        <taxon>Fungi</taxon>
        <taxon>Dikarya</taxon>
        <taxon>Basidiomycota</taxon>
        <taxon>Agaricomycotina</taxon>
        <taxon>Tremellomycetes</taxon>
        <taxon>Tremellales</taxon>
        <taxon>Trimorphomycetaceae</taxon>
        <taxon>Saitozyma</taxon>
    </lineage>
</organism>
<evidence type="ECO:0000313" key="3">
    <source>
        <dbReference type="EMBL" id="RSH93404.1"/>
    </source>
</evidence>
<dbReference type="SUPFAM" id="SSF51695">
    <property type="entry name" value="PLC-like phosphodiesterases"/>
    <property type="match status" value="1"/>
</dbReference>
<accession>A0A427YQL4</accession>
<dbReference type="PANTHER" id="PTHR13593:SF140">
    <property type="entry name" value="PLC-LIKE PHOSPHODIESTERASE"/>
    <property type="match status" value="1"/>
</dbReference>
<protein>
    <recommendedName>
        <fullName evidence="5">Phosphatidylinositol-specific phospholipase C X domain-containing protein</fullName>
    </recommendedName>
</protein>
<dbReference type="PANTHER" id="PTHR13593">
    <property type="match status" value="1"/>
</dbReference>
<proteinExistence type="predicted"/>
<dbReference type="STRING" id="1890683.A0A427YQL4"/>
<reference evidence="3 4" key="1">
    <citation type="submission" date="2018-11" db="EMBL/GenBank/DDBJ databases">
        <title>Genome sequence of Saitozyma podzolica DSM 27192.</title>
        <authorList>
            <person name="Aliyu H."/>
            <person name="Gorte O."/>
            <person name="Ochsenreither K."/>
        </authorList>
    </citation>
    <scope>NUCLEOTIDE SEQUENCE [LARGE SCALE GENOMIC DNA]</scope>
    <source>
        <strain evidence="3 4">DSM 27192</strain>
    </source>
</reference>
<sequence length="361" mass="37601">MLPTFILSTLALAASTALAATTCNGHSELCNRSYGNVTFVGTHDSYAVGSSIADNQDQSVTQQLNDGVRMLQVQAHNTSSGIHLCHTSCSLLDGGSLSDYLTTVASWVKSNPNDVISILIVNSDNLPPTAYTSAFDSAGLTNYTYSPSSSSTTLSAWPTLGTLIDAGTRVVVFMDYDASFSSVPWIIDEFSNMWEDAYDVTSQTFGCAVNRTSGTAGSQLMLINHFLDTSYSLGGTQFWVPDKTKINATNSASGYGSIGFHVGNCESIWGRNPNHILLDFYDSNGNAPFDLAASLNSVSAPTNTVSAGSIATATTTGSTGTAQVSASKLSGAAVTGRLDLGLVLGMVLGVVGVMVGAGRVL</sequence>
<feature type="signal peptide" evidence="2">
    <location>
        <begin position="1"/>
        <end position="19"/>
    </location>
</feature>
<evidence type="ECO:0008006" key="5">
    <source>
        <dbReference type="Google" id="ProtNLM"/>
    </source>
</evidence>
<feature type="transmembrane region" description="Helical" evidence="1">
    <location>
        <begin position="340"/>
        <end position="360"/>
    </location>
</feature>
<dbReference type="InterPro" id="IPR051057">
    <property type="entry name" value="PI-PLC_domain"/>
</dbReference>
<dbReference type="GO" id="GO:0008081">
    <property type="term" value="F:phosphoric diester hydrolase activity"/>
    <property type="evidence" value="ECO:0007669"/>
    <property type="project" value="InterPro"/>
</dbReference>
<evidence type="ECO:0000256" key="2">
    <source>
        <dbReference type="SAM" id="SignalP"/>
    </source>
</evidence>
<name>A0A427YQL4_9TREE</name>
<keyword evidence="4" id="KW-1185">Reference proteome</keyword>
<dbReference type="PROSITE" id="PS50007">
    <property type="entry name" value="PIPLC_X_DOMAIN"/>
    <property type="match status" value="1"/>
</dbReference>
<dbReference type="GO" id="GO:0006629">
    <property type="term" value="P:lipid metabolic process"/>
    <property type="evidence" value="ECO:0007669"/>
    <property type="project" value="InterPro"/>
</dbReference>
<keyword evidence="1" id="KW-1133">Transmembrane helix</keyword>
<dbReference type="InterPro" id="IPR017946">
    <property type="entry name" value="PLC-like_Pdiesterase_TIM-brl"/>
</dbReference>